<name>A0A0B2VSZ4_TOXCA</name>
<evidence type="ECO:0000313" key="4">
    <source>
        <dbReference type="Proteomes" id="UP000031036"/>
    </source>
</evidence>
<evidence type="ECO:0000256" key="1">
    <source>
        <dbReference type="ARBA" id="ARBA00022737"/>
    </source>
</evidence>
<keyword evidence="4" id="KW-1185">Reference proteome</keyword>
<proteinExistence type="predicted"/>
<dbReference type="EMBL" id="JPKZ01000986">
    <property type="protein sequence ID" value="KHN84449.1"/>
    <property type="molecule type" value="Genomic_DNA"/>
</dbReference>
<comment type="caution">
    <text evidence="3">The sequence shown here is derived from an EMBL/GenBank/DDBJ whole genome shotgun (WGS) entry which is preliminary data.</text>
</comment>
<keyword evidence="1" id="KW-0677">Repeat</keyword>
<gene>
    <name evidence="3" type="ORF">Tcan_08434</name>
</gene>
<dbReference type="InterPro" id="IPR004018">
    <property type="entry name" value="RPEL_repeat"/>
</dbReference>
<organism evidence="3 4">
    <name type="scientific">Toxocara canis</name>
    <name type="common">Canine roundworm</name>
    <dbReference type="NCBI Taxonomy" id="6265"/>
    <lineage>
        <taxon>Eukaryota</taxon>
        <taxon>Metazoa</taxon>
        <taxon>Ecdysozoa</taxon>
        <taxon>Nematoda</taxon>
        <taxon>Chromadorea</taxon>
        <taxon>Rhabditida</taxon>
        <taxon>Spirurina</taxon>
        <taxon>Ascaridomorpha</taxon>
        <taxon>Ascaridoidea</taxon>
        <taxon>Toxocaridae</taxon>
        <taxon>Toxocara</taxon>
    </lineage>
</organism>
<protein>
    <submittedName>
        <fullName evidence="3">Uncharacterized protein</fullName>
    </submittedName>
</protein>
<evidence type="ECO:0000313" key="3">
    <source>
        <dbReference type="EMBL" id="KHN84449.1"/>
    </source>
</evidence>
<dbReference type="AlphaFoldDB" id="A0A0B2VSZ4"/>
<dbReference type="PROSITE" id="PS51073">
    <property type="entry name" value="RPEL"/>
    <property type="match status" value="1"/>
</dbReference>
<feature type="repeat" description="RPEL" evidence="2">
    <location>
        <begin position="56"/>
        <end position="81"/>
    </location>
</feature>
<accession>A0A0B2VSZ4</accession>
<reference evidence="3 4" key="1">
    <citation type="submission" date="2014-11" db="EMBL/GenBank/DDBJ databases">
        <title>Genetic blueprint of the zoonotic pathogen Toxocara canis.</title>
        <authorList>
            <person name="Zhu X.-Q."/>
            <person name="Korhonen P.K."/>
            <person name="Cai H."/>
            <person name="Young N.D."/>
            <person name="Nejsum P."/>
            <person name="von Samson-Himmelstjerna G."/>
            <person name="Boag P.R."/>
            <person name="Tan P."/>
            <person name="Li Q."/>
            <person name="Min J."/>
            <person name="Yang Y."/>
            <person name="Wang X."/>
            <person name="Fang X."/>
            <person name="Hall R.S."/>
            <person name="Hofmann A."/>
            <person name="Sternberg P.W."/>
            <person name="Jex A.R."/>
            <person name="Gasser R.B."/>
        </authorList>
    </citation>
    <scope>NUCLEOTIDE SEQUENCE [LARGE SCALE GENOMIC DNA]</scope>
    <source>
        <strain evidence="3">PN_DK_2014</strain>
    </source>
</reference>
<dbReference type="OrthoDB" id="5829300at2759"/>
<sequence>MAKLARWIEPKPMVSAHERIPLLLVPVARQPAIAIPTHIISIDAQSLQSNMRSNREALRQKLATRPARGYLIQRGILSGDVIVQRLMTNMSSGIRLHKVSALCGDRTQVP</sequence>
<dbReference type="Proteomes" id="UP000031036">
    <property type="component" value="Unassembled WGS sequence"/>
</dbReference>
<dbReference type="STRING" id="6265.A0A0B2VSZ4"/>
<evidence type="ECO:0000256" key="2">
    <source>
        <dbReference type="PROSITE-ProRule" id="PRU00401"/>
    </source>
</evidence>